<dbReference type="EMBL" id="DQWE01000163">
    <property type="protein sequence ID" value="HDI82824.1"/>
    <property type="molecule type" value="Genomic_DNA"/>
</dbReference>
<comment type="caution">
    <text evidence="5">The sequence shown here is derived from an EMBL/GenBank/DDBJ whole genome shotgun (WGS) entry which is preliminary data.</text>
</comment>
<proteinExistence type="inferred from homology"/>
<dbReference type="PROSITE" id="PS51930">
    <property type="entry name" value="BMC_2"/>
    <property type="match status" value="2"/>
</dbReference>
<reference evidence="5" key="1">
    <citation type="journal article" date="2020" name="mSystems">
        <title>Genome- and Community-Level Interaction Insights into Carbon Utilization and Element Cycling Functions of Hydrothermarchaeota in Hydrothermal Sediment.</title>
        <authorList>
            <person name="Zhou Z."/>
            <person name="Liu Y."/>
            <person name="Xu W."/>
            <person name="Pan J."/>
            <person name="Luo Z.H."/>
            <person name="Li M."/>
        </authorList>
    </citation>
    <scope>NUCLEOTIDE SEQUENCE [LARGE SCALE GENOMIC DNA]</scope>
    <source>
        <strain evidence="5">HyVt-102</strain>
    </source>
</reference>
<dbReference type="PANTHER" id="PTHR33941:SF11">
    <property type="entry name" value="BACTERIAL MICROCOMPARTMENT SHELL PROTEIN PDUJ"/>
    <property type="match status" value="1"/>
</dbReference>
<organism evidence="5">
    <name type="scientific">candidate division WOR-3 bacterium</name>
    <dbReference type="NCBI Taxonomy" id="2052148"/>
    <lineage>
        <taxon>Bacteria</taxon>
        <taxon>Bacteria division WOR-3</taxon>
    </lineage>
</organism>
<dbReference type="GO" id="GO:0031469">
    <property type="term" value="C:bacterial microcompartment"/>
    <property type="evidence" value="ECO:0007669"/>
    <property type="project" value="UniProtKB-SubCell"/>
</dbReference>
<gene>
    <name evidence="5" type="ORF">ENF18_03415</name>
</gene>
<dbReference type="InterPro" id="IPR050575">
    <property type="entry name" value="BMC_shell"/>
</dbReference>
<accession>A0A7C0ZKL3</accession>
<dbReference type="CDD" id="cd07053">
    <property type="entry name" value="BMC_PduT_repeat1"/>
    <property type="match status" value="1"/>
</dbReference>
<evidence type="ECO:0000256" key="1">
    <source>
        <dbReference type="ARBA" id="ARBA00024322"/>
    </source>
</evidence>
<evidence type="ECO:0000256" key="3">
    <source>
        <dbReference type="PROSITE-ProRule" id="PRU01278"/>
    </source>
</evidence>
<comment type="subcellular location">
    <subcellularLocation>
        <location evidence="1">Bacterial microcompartment</location>
    </subcellularLocation>
</comment>
<dbReference type="AlphaFoldDB" id="A0A7C0ZKL3"/>
<dbReference type="CDD" id="cd07054">
    <property type="entry name" value="BMC_PduT_repeat2"/>
    <property type="match status" value="1"/>
</dbReference>
<name>A0A7C0ZKL3_UNCW3</name>
<feature type="domain" description="BMC" evidence="4">
    <location>
        <begin position="96"/>
        <end position="182"/>
    </location>
</feature>
<dbReference type="SMART" id="SM00877">
    <property type="entry name" value="BMC"/>
    <property type="match status" value="2"/>
</dbReference>
<comment type="similarity">
    <text evidence="3">Belongs to the bacterial microcompartments protein family.</text>
</comment>
<sequence>MERAIGLLEFISIAKGIESADAAIKASRVDLLIARPICPGKYIFVISGEVAAVRNSIDAGKKVGEDTVVDELVIPNVHPQIIPAISAIGFVSGLKALGIVETFTCATAIEGADLAAKAAEIELIELRLAMGIGGKSYFTLTGEVAAVKSSVDAGSRPAIEKGALVRRVVIPSPAETMSRFIL</sequence>
<evidence type="ECO:0000259" key="4">
    <source>
        <dbReference type="PROSITE" id="PS51930"/>
    </source>
</evidence>
<dbReference type="InterPro" id="IPR044872">
    <property type="entry name" value="CcmK/CsoS1_BMC"/>
</dbReference>
<dbReference type="PANTHER" id="PTHR33941">
    <property type="entry name" value="PROPANEDIOL UTILIZATION PROTEIN PDUA"/>
    <property type="match status" value="1"/>
</dbReference>
<keyword evidence="2" id="KW-1283">Bacterial microcompartment</keyword>
<dbReference type="Gene3D" id="3.30.70.1710">
    <property type="match status" value="2"/>
</dbReference>
<dbReference type="SUPFAM" id="SSF143414">
    <property type="entry name" value="CcmK-like"/>
    <property type="match status" value="2"/>
</dbReference>
<evidence type="ECO:0000256" key="2">
    <source>
        <dbReference type="ARBA" id="ARBA00024446"/>
    </source>
</evidence>
<dbReference type="Proteomes" id="UP000885847">
    <property type="component" value="Unassembled WGS sequence"/>
</dbReference>
<dbReference type="InterPro" id="IPR000249">
    <property type="entry name" value="BMC_dom"/>
</dbReference>
<evidence type="ECO:0000313" key="5">
    <source>
        <dbReference type="EMBL" id="HDI82824.1"/>
    </source>
</evidence>
<dbReference type="PIRSF" id="PIRSF034834">
    <property type="entry name" value="PduT"/>
    <property type="match status" value="1"/>
</dbReference>
<dbReference type="InterPro" id="IPR011238">
    <property type="entry name" value="Micro_shell_prot_PduT"/>
</dbReference>
<dbReference type="Pfam" id="PF00936">
    <property type="entry name" value="BMC"/>
    <property type="match status" value="2"/>
</dbReference>
<dbReference type="InterPro" id="IPR037233">
    <property type="entry name" value="CcmK-like_sf"/>
</dbReference>
<feature type="domain" description="BMC" evidence="4">
    <location>
        <begin position="4"/>
        <end position="86"/>
    </location>
</feature>
<protein>
    <submittedName>
        <fullName evidence="5">BMC domain-containing protein</fullName>
    </submittedName>
</protein>